<evidence type="ECO:0000313" key="6">
    <source>
        <dbReference type="Proteomes" id="UP000593567"/>
    </source>
</evidence>
<feature type="compositionally biased region" description="Polar residues" evidence="3">
    <location>
        <begin position="46"/>
        <end position="56"/>
    </location>
</feature>
<feature type="compositionally biased region" description="Basic and acidic residues" evidence="3">
    <location>
        <begin position="124"/>
        <end position="136"/>
    </location>
</feature>
<dbReference type="GO" id="GO:0006611">
    <property type="term" value="P:protein export from nucleus"/>
    <property type="evidence" value="ECO:0007669"/>
    <property type="project" value="TreeGrafter"/>
</dbReference>
<proteinExistence type="predicted"/>
<dbReference type="EMBL" id="VXIV02000451">
    <property type="protein sequence ID" value="KAF6038189.1"/>
    <property type="molecule type" value="Genomic_DNA"/>
</dbReference>
<sequence length="452" mass="48451">MENSSVEIAPADSSKTSETPCTSVSQNSFTSSHAASTQSHSSMSQNVFSGRGSSLCANPFSVSSNSSQPSGILAKPKFSLKPPTLNATGDSNASSVASNNPAVVSSTNPFLRPAKLSYETNNDSLDKKTNDVKSAPDETSNESDEKGASNDEPKEEVDKDSDAEASQKSDNALPANSTAELCASSRAAQSFIFGEGLDSRVMNVVKENGSNGISDSEEKPKVLTLEEAATEYKKQQECGPTLPQVEVVTGEEGESNVLQISCKLFLFNNVEKSWTEKGRGLLRLNDCDEENHSRIVMRTSGIHRVMLNTSIWHSMICEMANHKSVRITGMENGEVHVYLLTGSPSDMEHLYSAVTYRVKRLKPPTSNTPVKSAPDVKATTGVKATADVASVKKEQTNNEVKSEEKVSSAEGVAENNDTLATKRKTEALDDKEASPKKLKTDTAAVLPESLSN</sequence>
<dbReference type="InterPro" id="IPR045255">
    <property type="entry name" value="RanBP1-like"/>
</dbReference>
<feature type="compositionally biased region" description="Polar residues" evidence="3">
    <location>
        <begin position="13"/>
        <end position="27"/>
    </location>
</feature>
<dbReference type="Proteomes" id="UP000593567">
    <property type="component" value="Unassembled WGS sequence"/>
</dbReference>
<dbReference type="InterPro" id="IPR011993">
    <property type="entry name" value="PH-like_dom_sf"/>
</dbReference>
<feature type="region of interest" description="Disordered" evidence="3">
    <location>
        <begin position="389"/>
        <end position="452"/>
    </location>
</feature>
<keyword evidence="6" id="KW-1185">Reference proteome</keyword>
<feature type="domain" description="RanBD1" evidence="4">
    <location>
        <begin position="218"/>
        <end position="315"/>
    </location>
</feature>
<keyword evidence="2" id="KW-0539">Nucleus</keyword>
<evidence type="ECO:0000256" key="1">
    <source>
        <dbReference type="ARBA" id="ARBA00004123"/>
    </source>
</evidence>
<feature type="compositionally biased region" description="Low complexity" evidence="3">
    <location>
        <begin position="28"/>
        <end position="45"/>
    </location>
</feature>
<evidence type="ECO:0000256" key="3">
    <source>
        <dbReference type="SAM" id="MobiDB-lite"/>
    </source>
</evidence>
<feature type="compositionally biased region" description="Polar residues" evidence="3">
    <location>
        <begin position="168"/>
        <end position="177"/>
    </location>
</feature>
<evidence type="ECO:0000256" key="2">
    <source>
        <dbReference type="ARBA" id="ARBA00023242"/>
    </source>
</evidence>
<organism evidence="5 6">
    <name type="scientific">Bugula neritina</name>
    <name type="common">Brown bryozoan</name>
    <name type="synonym">Sertularia neritina</name>
    <dbReference type="NCBI Taxonomy" id="10212"/>
    <lineage>
        <taxon>Eukaryota</taxon>
        <taxon>Metazoa</taxon>
        <taxon>Spiralia</taxon>
        <taxon>Lophotrochozoa</taxon>
        <taxon>Bryozoa</taxon>
        <taxon>Gymnolaemata</taxon>
        <taxon>Cheilostomatida</taxon>
        <taxon>Flustrina</taxon>
        <taxon>Buguloidea</taxon>
        <taxon>Bugulidae</taxon>
        <taxon>Bugula</taxon>
    </lineage>
</organism>
<dbReference type="SUPFAM" id="SSF50729">
    <property type="entry name" value="PH domain-like"/>
    <property type="match status" value="1"/>
</dbReference>
<dbReference type="PANTHER" id="PTHR23138:SF142">
    <property type="entry name" value="RAN-BINDING PROTEIN 3B-RELATED"/>
    <property type="match status" value="1"/>
</dbReference>
<name>A0A7J7KI07_BUGNE</name>
<gene>
    <name evidence="5" type="ORF">EB796_003499</name>
</gene>
<dbReference type="Gene3D" id="2.30.29.30">
    <property type="entry name" value="Pleckstrin-homology domain (PH domain)/Phosphotyrosine-binding domain (PTB)"/>
    <property type="match status" value="1"/>
</dbReference>
<reference evidence="5" key="1">
    <citation type="submission" date="2020-06" db="EMBL/GenBank/DDBJ databases">
        <title>Draft genome of Bugula neritina, a colonial animal packing powerful symbionts and potential medicines.</title>
        <authorList>
            <person name="Rayko M."/>
        </authorList>
    </citation>
    <scope>NUCLEOTIDE SEQUENCE [LARGE SCALE GENOMIC DNA]</scope>
    <source>
        <strain evidence="5">Kwan_BN1</strain>
    </source>
</reference>
<protein>
    <submittedName>
        <fullName evidence="5">RANBP3</fullName>
    </submittedName>
</protein>
<dbReference type="AlphaFoldDB" id="A0A7J7KI07"/>
<dbReference type="Pfam" id="PF00638">
    <property type="entry name" value="Ran_BP1"/>
    <property type="match status" value="1"/>
</dbReference>
<dbReference type="GO" id="GO:0005634">
    <property type="term" value="C:nucleus"/>
    <property type="evidence" value="ECO:0007669"/>
    <property type="project" value="UniProtKB-SubCell"/>
</dbReference>
<dbReference type="OrthoDB" id="185618at2759"/>
<feature type="compositionally biased region" description="Low complexity" evidence="3">
    <location>
        <begin position="91"/>
        <end position="106"/>
    </location>
</feature>
<feature type="compositionally biased region" description="Basic and acidic residues" evidence="3">
    <location>
        <begin position="390"/>
        <end position="407"/>
    </location>
</feature>
<evidence type="ECO:0000313" key="5">
    <source>
        <dbReference type="EMBL" id="KAF6038189.1"/>
    </source>
</evidence>
<comment type="subcellular location">
    <subcellularLocation>
        <location evidence="1">Nucleus</location>
    </subcellularLocation>
</comment>
<feature type="compositionally biased region" description="Basic and acidic residues" evidence="3">
    <location>
        <begin position="143"/>
        <end position="167"/>
    </location>
</feature>
<feature type="compositionally biased region" description="Basic and acidic residues" evidence="3">
    <location>
        <begin position="423"/>
        <end position="440"/>
    </location>
</feature>
<dbReference type="PANTHER" id="PTHR23138">
    <property type="entry name" value="RAN BINDING PROTEIN"/>
    <property type="match status" value="1"/>
</dbReference>
<comment type="caution">
    <text evidence="5">The sequence shown here is derived from an EMBL/GenBank/DDBJ whole genome shotgun (WGS) entry which is preliminary data.</text>
</comment>
<dbReference type="CDD" id="cd13180">
    <property type="entry name" value="RanBD_RanBP3"/>
    <property type="match status" value="1"/>
</dbReference>
<feature type="compositionally biased region" description="Low complexity" evidence="3">
    <location>
        <begin position="61"/>
        <end position="70"/>
    </location>
</feature>
<feature type="region of interest" description="Disordered" evidence="3">
    <location>
        <begin position="1"/>
        <end position="177"/>
    </location>
</feature>
<accession>A0A7J7KI07</accession>
<dbReference type="InterPro" id="IPR000156">
    <property type="entry name" value="Ran_bind_dom"/>
</dbReference>
<dbReference type="SMART" id="SM00160">
    <property type="entry name" value="RanBD"/>
    <property type="match status" value="1"/>
</dbReference>
<dbReference type="PROSITE" id="PS50196">
    <property type="entry name" value="RANBD1"/>
    <property type="match status" value="1"/>
</dbReference>
<evidence type="ECO:0000259" key="4">
    <source>
        <dbReference type="PROSITE" id="PS50196"/>
    </source>
</evidence>